<evidence type="ECO:0000259" key="3">
    <source>
        <dbReference type="SMART" id="SM00091"/>
    </source>
</evidence>
<name>A0A858SNU0_9RHOB</name>
<sequence length="519" mass="57883">MTVWDIAISAGAAIVSTLAALVWILSPRGQSLATGRSMSHRLAEGVSFLFDNKSLHHASETAMQMYNMVPGQDDWQTWRDRMLSRFPDVPASPDAADGENITVQARHVEDKATLCLTRRGRFTQVQMIENGLPGATQTQQMRALTAEASHLRRASDTTSHAIWQVNEEGRITWYNAAYERLYSQLHNARPRDDRPVFEIDTPVGGTADTQRVSSRSANGDRKDWYDVSAVRVGGITVFHALNVNVVVRSEIAQRNFVQTLAKTFAQLSIGLAIFDRNGQLALFNPALIDLTSLPADFLSGRPTLLSFFDRMRENRRMPEPKNYKTWREEISDVIAAATDGRYQETWTLESGQTYRVKGRPHPDGAIAFLIEDISAEVSMTRNFRAELELGQSLMDTFDEALVVFSSTGVLSFCNRAYRELWGLDPDSSFADVTISDSVREWKRMCKSGARWPALVNFVLDYGDRVAWEMPATLSSGVPLMCTVSRIASGATVVRFVRSSSPPARRRRTVAADRTGSSAN</sequence>
<evidence type="ECO:0000313" key="5">
    <source>
        <dbReference type="Proteomes" id="UP000503308"/>
    </source>
</evidence>
<feature type="domain" description="PAS" evidence="3">
    <location>
        <begin position="388"/>
        <end position="450"/>
    </location>
</feature>
<feature type="compositionally biased region" description="Polar residues" evidence="1">
    <location>
        <begin position="207"/>
        <end position="217"/>
    </location>
</feature>
<protein>
    <submittedName>
        <fullName evidence="4">PAS domain-containing protein</fullName>
    </submittedName>
</protein>
<evidence type="ECO:0000256" key="1">
    <source>
        <dbReference type="SAM" id="MobiDB-lite"/>
    </source>
</evidence>
<keyword evidence="2" id="KW-1133">Transmembrane helix</keyword>
<keyword evidence="2" id="KW-0472">Membrane</keyword>
<dbReference type="Pfam" id="PF13188">
    <property type="entry name" value="PAS_8"/>
    <property type="match status" value="1"/>
</dbReference>
<dbReference type="SUPFAM" id="SSF55785">
    <property type="entry name" value="PYP-like sensor domain (PAS domain)"/>
    <property type="match status" value="3"/>
</dbReference>
<accession>A0A858SNU0</accession>
<dbReference type="Pfam" id="PF12860">
    <property type="entry name" value="PAS_7"/>
    <property type="match status" value="1"/>
</dbReference>
<dbReference type="RefSeq" id="WP_169638931.1">
    <property type="nucleotide sequence ID" value="NZ_CP048788.1"/>
</dbReference>
<organism evidence="4 5">
    <name type="scientific">Roseobacter ponti</name>
    <dbReference type="NCBI Taxonomy" id="1891787"/>
    <lineage>
        <taxon>Bacteria</taxon>
        <taxon>Pseudomonadati</taxon>
        <taxon>Pseudomonadota</taxon>
        <taxon>Alphaproteobacteria</taxon>
        <taxon>Rhodobacterales</taxon>
        <taxon>Roseobacteraceae</taxon>
        <taxon>Roseobacter</taxon>
    </lineage>
</organism>
<feature type="transmembrane region" description="Helical" evidence="2">
    <location>
        <begin position="6"/>
        <end position="26"/>
    </location>
</feature>
<evidence type="ECO:0000256" key="2">
    <source>
        <dbReference type="SAM" id="Phobius"/>
    </source>
</evidence>
<dbReference type="InterPro" id="IPR000014">
    <property type="entry name" value="PAS"/>
</dbReference>
<dbReference type="SMART" id="SM00091">
    <property type="entry name" value="PAS"/>
    <property type="match status" value="3"/>
</dbReference>
<keyword evidence="5" id="KW-1185">Reference proteome</keyword>
<gene>
    <name evidence="4" type="ORF">G3256_00270</name>
</gene>
<keyword evidence="2" id="KW-0812">Transmembrane</keyword>
<dbReference type="Proteomes" id="UP000503308">
    <property type="component" value="Chromosome"/>
</dbReference>
<reference evidence="4 5" key="1">
    <citation type="submission" date="2020-02" db="EMBL/GenBank/DDBJ databases">
        <title>Genome sequence of Roseobacter ponti.</title>
        <authorList>
            <person name="Hollensteiner J."/>
            <person name="Schneider D."/>
            <person name="Poehlein A."/>
            <person name="Daniel R."/>
        </authorList>
    </citation>
    <scope>NUCLEOTIDE SEQUENCE [LARGE SCALE GENOMIC DNA]</scope>
    <source>
        <strain evidence="4 5">DSM 106830</strain>
    </source>
</reference>
<evidence type="ECO:0000313" key="4">
    <source>
        <dbReference type="EMBL" id="QJF49707.1"/>
    </source>
</evidence>
<dbReference type="InterPro" id="IPR035965">
    <property type="entry name" value="PAS-like_dom_sf"/>
</dbReference>
<dbReference type="EMBL" id="CP048788">
    <property type="protein sequence ID" value="QJF49707.1"/>
    <property type="molecule type" value="Genomic_DNA"/>
</dbReference>
<dbReference type="Gene3D" id="3.30.450.20">
    <property type="entry name" value="PAS domain"/>
    <property type="match status" value="1"/>
</dbReference>
<dbReference type="AlphaFoldDB" id="A0A858SNU0"/>
<feature type="domain" description="PAS" evidence="3">
    <location>
        <begin position="149"/>
        <end position="214"/>
    </location>
</feature>
<feature type="region of interest" description="Disordered" evidence="1">
    <location>
        <begin position="193"/>
        <end position="217"/>
    </location>
</feature>
<feature type="domain" description="PAS" evidence="3">
    <location>
        <begin position="258"/>
        <end position="328"/>
    </location>
</feature>
<dbReference type="KEGG" id="rpon:G3256_00270"/>
<proteinExistence type="predicted"/>